<dbReference type="NCBIfam" id="NF006600">
    <property type="entry name" value="PRK09140.1"/>
    <property type="match status" value="1"/>
</dbReference>
<proteinExistence type="inferred from homology"/>
<comment type="similarity">
    <text evidence="2">Belongs to the KHG/KDPG aldolase family.</text>
</comment>
<dbReference type="InterPro" id="IPR013785">
    <property type="entry name" value="Aldolase_TIM"/>
</dbReference>
<evidence type="ECO:0000256" key="1">
    <source>
        <dbReference type="ARBA" id="ARBA00004761"/>
    </source>
</evidence>
<reference evidence="6" key="2">
    <citation type="submission" date="2020-09" db="EMBL/GenBank/DDBJ databases">
        <authorList>
            <person name="Sun Q."/>
            <person name="Kim S."/>
        </authorList>
    </citation>
    <scope>NUCLEOTIDE SEQUENCE</scope>
    <source>
        <strain evidence="6">KCTC 42650</strain>
    </source>
</reference>
<gene>
    <name evidence="6" type="primary">eda</name>
    <name evidence="6" type="ORF">GCM10017056_46310</name>
</gene>
<dbReference type="CDD" id="cd00452">
    <property type="entry name" value="KDPG_aldolase"/>
    <property type="match status" value="1"/>
</dbReference>
<keyword evidence="4" id="KW-0456">Lyase</keyword>
<evidence type="ECO:0000256" key="5">
    <source>
        <dbReference type="ARBA" id="ARBA00023277"/>
    </source>
</evidence>
<dbReference type="Proteomes" id="UP000626220">
    <property type="component" value="Unassembled WGS sequence"/>
</dbReference>
<dbReference type="Gene3D" id="3.20.20.70">
    <property type="entry name" value="Aldolase class I"/>
    <property type="match status" value="1"/>
</dbReference>
<dbReference type="PANTHER" id="PTHR30246">
    <property type="entry name" value="2-KETO-3-DEOXY-6-PHOSPHOGLUCONATE ALDOLASE"/>
    <property type="match status" value="1"/>
</dbReference>
<organism evidence="6 7">
    <name type="scientific">Seohaeicola zhoushanensis</name>
    <dbReference type="NCBI Taxonomy" id="1569283"/>
    <lineage>
        <taxon>Bacteria</taxon>
        <taxon>Pseudomonadati</taxon>
        <taxon>Pseudomonadota</taxon>
        <taxon>Alphaproteobacteria</taxon>
        <taxon>Rhodobacterales</taxon>
        <taxon>Roseobacteraceae</taxon>
        <taxon>Seohaeicola</taxon>
    </lineage>
</organism>
<comment type="caution">
    <text evidence="6">The sequence shown here is derived from an EMBL/GenBank/DDBJ whole genome shotgun (WGS) entry which is preliminary data.</text>
</comment>
<evidence type="ECO:0000313" key="6">
    <source>
        <dbReference type="EMBL" id="GHF69993.1"/>
    </source>
</evidence>
<accession>A0A8J3H268</accession>
<dbReference type="SUPFAM" id="SSF51569">
    <property type="entry name" value="Aldolase"/>
    <property type="match status" value="1"/>
</dbReference>
<evidence type="ECO:0000313" key="7">
    <source>
        <dbReference type="Proteomes" id="UP000626220"/>
    </source>
</evidence>
<dbReference type="PANTHER" id="PTHR30246:SF1">
    <property type="entry name" value="2-DEHYDRO-3-DEOXY-6-PHOSPHOGALACTONATE ALDOLASE-RELATED"/>
    <property type="match status" value="1"/>
</dbReference>
<comment type="subunit">
    <text evidence="3">Homotrimer.</text>
</comment>
<evidence type="ECO:0000256" key="4">
    <source>
        <dbReference type="ARBA" id="ARBA00023239"/>
    </source>
</evidence>
<comment type="pathway">
    <text evidence="1">Carbohydrate acid metabolism.</text>
</comment>
<dbReference type="AlphaFoldDB" id="A0A8J3H268"/>
<dbReference type="RefSeq" id="WP_189682515.1">
    <property type="nucleotide sequence ID" value="NZ_BNCJ01000024.1"/>
</dbReference>
<dbReference type="InterPro" id="IPR000887">
    <property type="entry name" value="Aldlse_KDPG_KHG"/>
</dbReference>
<dbReference type="Pfam" id="PF01081">
    <property type="entry name" value="Aldolase"/>
    <property type="match status" value="1"/>
</dbReference>
<protein>
    <submittedName>
        <fullName evidence="6">2-dehydro-3-deoxy-6-phosphogalactonate aldolase</fullName>
    </submittedName>
</protein>
<keyword evidence="7" id="KW-1185">Reference proteome</keyword>
<name>A0A8J3H268_9RHOB</name>
<dbReference type="EMBL" id="BNCJ01000024">
    <property type="protein sequence ID" value="GHF69993.1"/>
    <property type="molecule type" value="Genomic_DNA"/>
</dbReference>
<evidence type="ECO:0000256" key="3">
    <source>
        <dbReference type="ARBA" id="ARBA00011233"/>
    </source>
</evidence>
<reference evidence="6" key="1">
    <citation type="journal article" date="2014" name="Int. J. Syst. Evol. Microbiol.">
        <title>Complete genome sequence of Corynebacterium casei LMG S-19264T (=DSM 44701T), isolated from a smear-ripened cheese.</title>
        <authorList>
            <consortium name="US DOE Joint Genome Institute (JGI-PGF)"/>
            <person name="Walter F."/>
            <person name="Albersmeier A."/>
            <person name="Kalinowski J."/>
            <person name="Ruckert C."/>
        </authorList>
    </citation>
    <scope>NUCLEOTIDE SEQUENCE</scope>
    <source>
        <strain evidence="6">KCTC 42650</strain>
    </source>
</reference>
<evidence type="ECO:0000256" key="2">
    <source>
        <dbReference type="ARBA" id="ARBA00006906"/>
    </source>
</evidence>
<dbReference type="GO" id="GO:0016829">
    <property type="term" value="F:lyase activity"/>
    <property type="evidence" value="ECO:0007669"/>
    <property type="project" value="UniProtKB-KW"/>
</dbReference>
<keyword evidence="5" id="KW-0119">Carbohydrate metabolism</keyword>
<sequence>MSRAIIAILRGVRPEEVEDIGAVLIAAGIDRIEVPLNSPRPYDSIARLARRFGDAALIGAGTVLEPEQVAEVQAAGGRLVVSPDMNPEVIRATKAAGMLSYPGVMTPSECFAALRAGADGLKLFPGSLIGPAGLAALRAVLPEGTEVLAVGGAARGNFAEWFAAGASGFGIGTALYRPGDSAATVGEKAVSVIAAFDASCPAAD</sequence>